<dbReference type="FunFam" id="1.20.5.1300:FF:000002">
    <property type="entry name" value="Histidinol dehydrogenase, chloroplastic"/>
    <property type="match status" value="1"/>
</dbReference>
<dbReference type="GO" id="GO:0005829">
    <property type="term" value="C:cytosol"/>
    <property type="evidence" value="ECO:0007669"/>
    <property type="project" value="TreeGrafter"/>
</dbReference>
<evidence type="ECO:0000256" key="17">
    <source>
        <dbReference type="ARBA" id="ARBA00023268"/>
    </source>
</evidence>
<dbReference type="NCBIfam" id="TIGR00069">
    <property type="entry name" value="hisD"/>
    <property type="match status" value="1"/>
</dbReference>
<dbReference type="AlphaFoldDB" id="C4Y9Q9"/>
<dbReference type="SUPFAM" id="SSF101386">
    <property type="entry name" value="all-alpha NTP pyrophosphatases"/>
    <property type="match status" value="1"/>
</dbReference>
<dbReference type="VEuPathDB" id="FungiDB:CLUG_05130"/>
<dbReference type="SUPFAM" id="SSF53720">
    <property type="entry name" value="ALDH-like"/>
    <property type="match status" value="1"/>
</dbReference>
<evidence type="ECO:0000313" key="23">
    <source>
        <dbReference type="Proteomes" id="UP000007703"/>
    </source>
</evidence>
<comment type="pathway">
    <text evidence="4">Amino-acid biosynthesis; L-histidine biosynthesis; L-histidine from 5-phospho-alpha-D-ribose 1-diphosphate: step 9/9.</text>
</comment>
<keyword evidence="16 19" id="KW-0368">Histidine biosynthesis</keyword>
<evidence type="ECO:0000259" key="21">
    <source>
        <dbReference type="Pfam" id="PF01502"/>
    </source>
</evidence>
<comment type="pathway">
    <text evidence="5">Amino-acid biosynthesis; L-histidine biosynthesis; L-histidine from 5-phospho-alpha-D-ribose 1-diphosphate: step 3/9.</text>
</comment>
<evidence type="ECO:0000256" key="6">
    <source>
        <dbReference type="ARBA" id="ARBA00005204"/>
    </source>
</evidence>
<dbReference type="InterPro" id="IPR038019">
    <property type="entry name" value="PRib_AMP_CycHydrolase_sf"/>
</dbReference>
<sequence length="890" mass="95880">MTQSVITLSHFKSHCKVESYFSSAMTFPILPLVSSAAQCELFAFAGQVLLPLSDFAVSKLALSAFPPSVKVNIDVSSEIVSCDEIVELLNVGAAQIFVAESQFELAVDAGLPSSRFAVVVSKPTEALLKSKAAIVVSAPLDDVSIQAAQKNNRIVYFRGSLTQRTAEALAQNYVLVVPAQQLETAAKQSQETSQDKINVASVFVSTLTTDRPDGLYTTLVADTNGTALGVVYSSDASIAAAIETQEGVFQSRKRPHELWYKGNTSGATQRLVKLERDCDCDVVKFVVASREGFGFCHVEENYTCFGDGNLAEGTDSYGSGLARLDATLAQRIKSAPEGSYTKRLFEDKDLLVAKMKEELDELIEAGASGNRAETAFEAADLFYFAMAYCVRSGVRLADIERSLDIKSMRVTRRKGDAKEKYIAKTEEKTDAAEQTAKEKKPESQKTAAEEKENTYAMEVLRGDFTRALSRPVQATADIMKLVLPIIEQVQRDGDKALLELTGKFDGVKLESPVLEAPFPSDLMQISEDMKHAIDLSMSNIEKFHRAQMPAEAVMTVETSPGVFCSRFAKPIENVGLYVPGGTAVLPSTAMMLGVPAKVAGCRNIVVASPPSRATGRLTPEVVYVAHRLGASKIVMAGGAQAVAAMAYGTESVVKCDKILGPGNQFVTAAKMHVQNDTKALCSIDMPAGPSEVLVVADEKADADFVASDLLSQAEHGVDSQVILVGIALSDAKLREIEEAVRRQAEVLPRKDIVAKCLAHSYTLLVDSVEEAFKVSNDYAPEHLILQLEDAEKYVPSHVENAGSVFVGGLSPESCGDYSSGTNHTLPTYGYARQYSGVNTATFQKFITAQKVTEQGLRSIGNAVMTLAAVEGLEAHRNAVQVRMDKLGLSS</sequence>
<evidence type="ECO:0000256" key="19">
    <source>
        <dbReference type="PIRNR" id="PIRNR001257"/>
    </source>
</evidence>
<dbReference type="InterPro" id="IPR002496">
    <property type="entry name" value="PRib_AMP_CycHydrolase_dom"/>
</dbReference>
<evidence type="ECO:0000256" key="18">
    <source>
        <dbReference type="ARBA" id="ARBA00049489"/>
    </source>
</evidence>
<name>C4Y9Q9_CLAL4</name>
<dbReference type="InterPro" id="IPR012131">
    <property type="entry name" value="Hstdl_DH"/>
</dbReference>
<dbReference type="PROSITE" id="PS00611">
    <property type="entry name" value="HISOL_DEHYDROGENASE"/>
    <property type="match status" value="1"/>
</dbReference>
<evidence type="ECO:0000256" key="13">
    <source>
        <dbReference type="ARBA" id="ARBA00022840"/>
    </source>
</evidence>
<feature type="region of interest" description="Disordered" evidence="20">
    <location>
        <begin position="426"/>
        <end position="451"/>
    </location>
</feature>
<dbReference type="GO" id="GO:0051287">
    <property type="term" value="F:NAD binding"/>
    <property type="evidence" value="ECO:0007669"/>
    <property type="project" value="UniProtKB-UniRule"/>
</dbReference>
<dbReference type="EMBL" id="CH408081">
    <property type="protein sequence ID" value="EEQ41002.1"/>
    <property type="molecule type" value="Genomic_DNA"/>
</dbReference>
<dbReference type="SUPFAM" id="SSF141734">
    <property type="entry name" value="HisI-like"/>
    <property type="match status" value="1"/>
</dbReference>
<proteinExistence type="inferred from homology"/>
<dbReference type="OrthoDB" id="1703565at2759"/>
<evidence type="ECO:0000256" key="8">
    <source>
        <dbReference type="ARBA" id="ARBA00022605"/>
    </source>
</evidence>
<dbReference type="EC" id="1.1.1.23" evidence="19"/>
<evidence type="ECO:0000256" key="1">
    <source>
        <dbReference type="ARBA" id="ARBA00000024"/>
    </source>
</evidence>
<dbReference type="UniPathway" id="UPA00031">
    <property type="reaction ID" value="UER00007"/>
</dbReference>
<reference evidence="22 23" key="1">
    <citation type="journal article" date="2009" name="Nature">
        <title>Evolution of pathogenicity and sexual reproduction in eight Candida genomes.</title>
        <authorList>
            <person name="Butler G."/>
            <person name="Rasmussen M.D."/>
            <person name="Lin M.F."/>
            <person name="Santos M.A."/>
            <person name="Sakthikumar S."/>
            <person name="Munro C.A."/>
            <person name="Rheinbay E."/>
            <person name="Grabherr M."/>
            <person name="Forche A."/>
            <person name="Reedy J.L."/>
            <person name="Agrafioti I."/>
            <person name="Arnaud M.B."/>
            <person name="Bates S."/>
            <person name="Brown A.J."/>
            <person name="Brunke S."/>
            <person name="Costanzo M.C."/>
            <person name="Fitzpatrick D.A."/>
            <person name="de Groot P.W."/>
            <person name="Harris D."/>
            <person name="Hoyer L.L."/>
            <person name="Hube B."/>
            <person name="Klis F.M."/>
            <person name="Kodira C."/>
            <person name="Lennard N."/>
            <person name="Logue M.E."/>
            <person name="Martin R."/>
            <person name="Neiman A.M."/>
            <person name="Nikolaou E."/>
            <person name="Quail M.A."/>
            <person name="Quinn J."/>
            <person name="Santos M.C."/>
            <person name="Schmitzberger F.F."/>
            <person name="Sherlock G."/>
            <person name="Shah P."/>
            <person name="Silverstein K.A."/>
            <person name="Skrzypek M.S."/>
            <person name="Soll D."/>
            <person name="Staggs R."/>
            <person name="Stansfield I."/>
            <person name="Stumpf M.P."/>
            <person name="Sudbery P.E."/>
            <person name="Srikantha T."/>
            <person name="Zeng Q."/>
            <person name="Berman J."/>
            <person name="Berriman M."/>
            <person name="Heitman J."/>
            <person name="Gow N.A."/>
            <person name="Lorenz M.C."/>
            <person name="Birren B.W."/>
            <person name="Kellis M."/>
            <person name="Cuomo C.A."/>
        </authorList>
    </citation>
    <scope>NUCLEOTIDE SEQUENCE [LARGE SCALE GENOMIC DNA]</scope>
    <source>
        <strain evidence="22 23">ATCC 42720</strain>
    </source>
</reference>
<keyword evidence="10 19" id="KW-0547">Nucleotide-binding</keyword>
<dbReference type="PANTHER" id="PTHR21256">
    <property type="entry name" value="HISTIDINOL DEHYDROGENASE HDH"/>
    <property type="match status" value="1"/>
</dbReference>
<dbReference type="Pfam" id="PF01502">
    <property type="entry name" value="PRA-CH"/>
    <property type="match status" value="1"/>
</dbReference>
<comment type="similarity">
    <text evidence="7 19">In the C-terminal section; belongs to the histidinol dehydrogenase family.</text>
</comment>
<evidence type="ECO:0000256" key="16">
    <source>
        <dbReference type="ARBA" id="ARBA00023102"/>
    </source>
</evidence>
<keyword evidence="9" id="KW-0479">Metal-binding</keyword>
<dbReference type="PIRSF" id="PIRSF001257">
    <property type="entry name" value="His_trifunctional"/>
    <property type="match status" value="1"/>
</dbReference>
<comment type="pathway">
    <text evidence="6">Amino-acid biosynthesis; L-histidine biosynthesis; L-histidine from 5-phospho-alpha-D-ribose 1-diphosphate: step 2/9.</text>
</comment>
<dbReference type="GO" id="GO:0004635">
    <property type="term" value="F:phosphoribosyl-AMP cyclohydrolase activity"/>
    <property type="evidence" value="ECO:0007669"/>
    <property type="project" value="UniProtKB-UniRule"/>
</dbReference>
<keyword evidence="14 19" id="KW-0560">Oxidoreductase</keyword>
<evidence type="ECO:0000256" key="20">
    <source>
        <dbReference type="SAM" id="MobiDB-lite"/>
    </source>
</evidence>
<dbReference type="InterPro" id="IPR021130">
    <property type="entry name" value="PRib-ATP_PPHydrolase-like"/>
</dbReference>
<keyword evidence="15 19" id="KW-0520">NAD</keyword>
<evidence type="ECO:0000313" key="22">
    <source>
        <dbReference type="EMBL" id="EEQ41002.1"/>
    </source>
</evidence>
<evidence type="ECO:0000256" key="14">
    <source>
        <dbReference type="ARBA" id="ARBA00023002"/>
    </source>
</evidence>
<comment type="catalytic activity">
    <reaction evidence="18 19">
        <text>L-histidinol + 2 NAD(+) + H2O = L-histidine + 2 NADH + 3 H(+)</text>
        <dbReference type="Rhea" id="RHEA:20641"/>
        <dbReference type="ChEBI" id="CHEBI:15377"/>
        <dbReference type="ChEBI" id="CHEBI:15378"/>
        <dbReference type="ChEBI" id="CHEBI:57540"/>
        <dbReference type="ChEBI" id="CHEBI:57595"/>
        <dbReference type="ChEBI" id="CHEBI:57699"/>
        <dbReference type="ChEBI" id="CHEBI:57945"/>
        <dbReference type="EC" id="1.1.1.23"/>
    </reaction>
</comment>
<evidence type="ECO:0000256" key="5">
    <source>
        <dbReference type="ARBA" id="ARBA00005169"/>
    </source>
</evidence>
<dbReference type="InterPro" id="IPR016298">
    <property type="entry name" value="Histidine_synth_trifunct"/>
</dbReference>
<gene>
    <name evidence="22" type="ORF">CLUG_05130</name>
</gene>
<dbReference type="PRINTS" id="PR00083">
    <property type="entry name" value="HOLDHDRGNASE"/>
</dbReference>
<keyword evidence="13 19" id="KW-0067">ATP-binding</keyword>
<evidence type="ECO:0000256" key="2">
    <source>
        <dbReference type="ARBA" id="ARBA00001460"/>
    </source>
</evidence>
<dbReference type="Gene3D" id="3.10.20.810">
    <property type="entry name" value="Phosphoribosyl-AMP cyclohydrolase"/>
    <property type="match status" value="1"/>
</dbReference>
<dbReference type="GO" id="GO:0005524">
    <property type="term" value="F:ATP binding"/>
    <property type="evidence" value="ECO:0007669"/>
    <property type="project" value="UniProtKB-UniRule"/>
</dbReference>
<dbReference type="KEGG" id="clu:CLUG_05130"/>
<evidence type="ECO:0000256" key="12">
    <source>
        <dbReference type="ARBA" id="ARBA00022833"/>
    </source>
</evidence>
<dbReference type="FunFam" id="3.40.50.1980:FF:000050">
    <property type="entry name" value="Histidine biosynthesis trifunctional protein"/>
    <property type="match status" value="1"/>
</dbReference>
<dbReference type="Gene3D" id="3.40.50.1980">
    <property type="entry name" value="Nitrogenase molybdenum iron protein domain"/>
    <property type="match status" value="2"/>
</dbReference>
<dbReference type="OMA" id="SVFIGAW"/>
<dbReference type="GO" id="GO:0004636">
    <property type="term" value="F:phosphoribosyl-ATP diphosphatase activity"/>
    <property type="evidence" value="ECO:0007669"/>
    <property type="project" value="UniProtKB-UniRule"/>
</dbReference>
<dbReference type="FunCoup" id="C4Y9Q9">
    <property type="interactions" value="364"/>
</dbReference>
<evidence type="ECO:0000256" key="4">
    <source>
        <dbReference type="ARBA" id="ARBA00004940"/>
    </source>
</evidence>
<feature type="domain" description="Phosphoribosyl-AMP cyclohydrolase" evidence="21">
    <location>
        <begin position="230"/>
        <end position="305"/>
    </location>
</feature>
<dbReference type="PANTHER" id="PTHR21256:SF2">
    <property type="entry name" value="HISTIDINE BIOSYNTHESIS TRIFUNCTIONAL PROTEIN"/>
    <property type="match status" value="1"/>
</dbReference>
<dbReference type="InParanoid" id="C4Y9Q9"/>
<dbReference type="NCBIfam" id="TIGR03188">
    <property type="entry name" value="histidine_hisI"/>
    <property type="match status" value="1"/>
</dbReference>
<dbReference type="Gene3D" id="1.10.287.1080">
    <property type="entry name" value="MazG-like"/>
    <property type="match status" value="1"/>
</dbReference>
<dbReference type="InterPro" id="IPR008179">
    <property type="entry name" value="HisE"/>
</dbReference>
<dbReference type="InterPro" id="IPR001692">
    <property type="entry name" value="Histidinol_DH_CS"/>
</dbReference>
<evidence type="ECO:0000256" key="10">
    <source>
        <dbReference type="ARBA" id="ARBA00022741"/>
    </source>
</evidence>
<evidence type="ECO:0000256" key="3">
    <source>
        <dbReference type="ARBA" id="ARBA00001947"/>
    </source>
</evidence>
<keyword evidence="12" id="KW-0862">Zinc</keyword>
<evidence type="ECO:0000256" key="9">
    <source>
        <dbReference type="ARBA" id="ARBA00022723"/>
    </source>
</evidence>
<dbReference type="HAMAP" id="MF_01024">
    <property type="entry name" value="HisD"/>
    <property type="match status" value="1"/>
</dbReference>
<organism evidence="22 23">
    <name type="scientific">Clavispora lusitaniae (strain ATCC 42720)</name>
    <name type="common">Yeast</name>
    <name type="synonym">Candida lusitaniae</name>
    <dbReference type="NCBI Taxonomy" id="306902"/>
    <lineage>
        <taxon>Eukaryota</taxon>
        <taxon>Fungi</taxon>
        <taxon>Dikarya</taxon>
        <taxon>Ascomycota</taxon>
        <taxon>Saccharomycotina</taxon>
        <taxon>Pichiomycetes</taxon>
        <taxon>Metschnikowiaceae</taxon>
        <taxon>Clavispora</taxon>
    </lineage>
</organism>
<protein>
    <recommendedName>
        <fullName evidence="19">Histidine biosynthesis trifunctional protein</fullName>
    </recommendedName>
    <domain>
        <recommendedName>
            <fullName evidence="19">Phosphoribosyl-AMP cyclohydrolase</fullName>
            <ecNumber evidence="19">3.5.4.19</ecNumber>
        </recommendedName>
    </domain>
    <domain>
        <recommendedName>
            <fullName evidence="19">Phosphoribosyl-ATP pyrophosphohydrolase</fullName>
            <ecNumber evidence="19">3.6.1.31</ecNumber>
        </recommendedName>
    </domain>
    <domain>
        <recommendedName>
            <fullName evidence="19">Histidinol dehydrogenase</fullName>
            <shortName evidence="19">HDH</shortName>
            <ecNumber evidence="19">1.1.1.23</ecNumber>
        </recommendedName>
    </domain>
</protein>
<comment type="catalytic activity">
    <reaction evidence="1 19">
        <text>1-(5-phospho-beta-D-ribosyl)-5'-AMP + H2O = 1-(5-phospho-beta-D-ribosyl)-5-[(5-phospho-beta-D-ribosylamino)methylideneamino]imidazole-4-carboxamide</text>
        <dbReference type="Rhea" id="RHEA:20049"/>
        <dbReference type="ChEBI" id="CHEBI:15377"/>
        <dbReference type="ChEBI" id="CHEBI:58435"/>
        <dbReference type="ChEBI" id="CHEBI:59457"/>
        <dbReference type="EC" id="3.5.4.19"/>
    </reaction>
</comment>
<dbReference type="STRING" id="306902.C4Y9Q9"/>
<evidence type="ECO:0000256" key="7">
    <source>
        <dbReference type="ARBA" id="ARBA00008260"/>
    </source>
</evidence>
<dbReference type="Pfam" id="PF01503">
    <property type="entry name" value="PRA-PH"/>
    <property type="match status" value="1"/>
</dbReference>
<keyword evidence="17" id="KW-0511">Multifunctional enzyme</keyword>
<comment type="catalytic activity">
    <reaction evidence="2 19">
        <text>1-(5-phospho-beta-D-ribosyl)-ATP + H2O = 1-(5-phospho-beta-D-ribosyl)-5'-AMP + diphosphate + H(+)</text>
        <dbReference type="Rhea" id="RHEA:22828"/>
        <dbReference type="ChEBI" id="CHEBI:15377"/>
        <dbReference type="ChEBI" id="CHEBI:15378"/>
        <dbReference type="ChEBI" id="CHEBI:33019"/>
        <dbReference type="ChEBI" id="CHEBI:59457"/>
        <dbReference type="ChEBI" id="CHEBI:73183"/>
        <dbReference type="EC" id="3.6.1.31"/>
    </reaction>
</comment>
<dbReference type="InterPro" id="IPR016161">
    <property type="entry name" value="Ald_DH/histidinol_DH"/>
</dbReference>
<dbReference type="GO" id="GO:0000105">
    <property type="term" value="P:L-histidine biosynthetic process"/>
    <property type="evidence" value="ECO:0007669"/>
    <property type="project" value="UniProtKB-UniRule"/>
</dbReference>
<dbReference type="GO" id="GO:0046872">
    <property type="term" value="F:metal ion binding"/>
    <property type="evidence" value="ECO:0007669"/>
    <property type="project" value="UniProtKB-KW"/>
</dbReference>
<dbReference type="GeneID" id="8495613"/>
<keyword evidence="11 19" id="KW-0378">Hydrolase</keyword>
<dbReference type="HOGENOM" id="CLU_006732_0_0_1"/>
<keyword evidence="8 19" id="KW-0028">Amino-acid biosynthesis</keyword>
<comment type="cofactor">
    <cofactor evidence="3">
        <name>Zn(2+)</name>
        <dbReference type="ChEBI" id="CHEBI:29105"/>
    </cofactor>
</comment>
<dbReference type="Gene3D" id="1.20.5.1300">
    <property type="match status" value="1"/>
</dbReference>
<dbReference type="GO" id="GO:0004399">
    <property type="term" value="F:histidinol dehydrogenase activity"/>
    <property type="evidence" value="ECO:0007669"/>
    <property type="project" value="UniProtKB-UniRule"/>
</dbReference>
<dbReference type="Pfam" id="PF00815">
    <property type="entry name" value="Histidinol_dh"/>
    <property type="match status" value="1"/>
</dbReference>
<dbReference type="EC" id="3.5.4.19" evidence="19"/>
<accession>C4Y9Q9</accession>
<evidence type="ECO:0000256" key="15">
    <source>
        <dbReference type="ARBA" id="ARBA00023027"/>
    </source>
</evidence>
<dbReference type="CDD" id="cd06572">
    <property type="entry name" value="Histidinol_dh"/>
    <property type="match status" value="1"/>
</dbReference>
<evidence type="ECO:0000256" key="11">
    <source>
        <dbReference type="ARBA" id="ARBA00022801"/>
    </source>
</evidence>
<dbReference type="CDD" id="cd11546">
    <property type="entry name" value="NTP-PPase_His4"/>
    <property type="match status" value="1"/>
</dbReference>
<dbReference type="Proteomes" id="UP000007703">
    <property type="component" value="Unassembled WGS sequence"/>
</dbReference>
<dbReference type="EC" id="3.6.1.31" evidence="19"/>
<dbReference type="FunFam" id="3.40.50.1980:FF:000001">
    <property type="entry name" value="Histidinol dehydrogenase"/>
    <property type="match status" value="1"/>
</dbReference>